<reference evidence="2" key="1">
    <citation type="submission" date="2017-01" db="EMBL/GenBank/DDBJ databases">
        <title>Genome Analysis of Deinococcus marmoris KOPRI26562.</title>
        <authorList>
            <person name="Kim J.H."/>
            <person name="Oh H.-M."/>
        </authorList>
    </citation>
    <scope>NUCLEOTIDE SEQUENCE [LARGE SCALE GENOMIC DNA]</scope>
    <source>
        <strain evidence="2">PAMC 26633</strain>
    </source>
</reference>
<name>A0A226WSZ6_CABSO</name>
<sequence>MDLVNAPALLKPLRINLSIALLPARDPTAGSKHCSAGY</sequence>
<dbReference type="Proteomes" id="UP000214720">
    <property type="component" value="Unassembled WGS sequence"/>
</dbReference>
<proteinExistence type="predicted"/>
<gene>
    <name evidence="1" type="ORF">BSU04_34325</name>
</gene>
<evidence type="ECO:0000313" key="1">
    <source>
        <dbReference type="EMBL" id="OXC73950.1"/>
    </source>
</evidence>
<organism evidence="1 2">
    <name type="scientific">Caballeronia sordidicola</name>
    <name type="common">Burkholderia sordidicola</name>
    <dbReference type="NCBI Taxonomy" id="196367"/>
    <lineage>
        <taxon>Bacteria</taxon>
        <taxon>Pseudomonadati</taxon>
        <taxon>Pseudomonadota</taxon>
        <taxon>Betaproteobacteria</taxon>
        <taxon>Burkholderiales</taxon>
        <taxon>Burkholderiaceae</taxon>
        <taxon>Caballeronia</taxon>
    </lineage>
</organism>
<dbReference type="EMBL" id="MTHB01000234">
    <property type="protein sequence ID" value="OXC73950.1"/>
    <property type="molecule type" value="Genomic_DNA"/>
</dbReference>
<evidence type="ECO:0000313" key="2">
    <source>
        <dbReference type="Proteomes" id="UP000214720"/>
    </source>
</evidence>
<comment type="caution">
    <text evidence="1">The sequence shown here is derived from an EMBL/GenBank/DDBJ whole genome shotgun (WGS) entry which is preliminary data.</text>
</comment>
<dbReference type="AlphaFoldDB" id="A0A226WSZ6"/>
<accession>A0A226WSZ6</accession>
<protein>
    <submittedName>
        <fullName evidence="1">Uncharacterized protein</fullName>
    </submittedName>
</protein>